<feature type="domain" description="Ras-GAP" evidence="3">
    <location>
        <begin position="54"/>
        <end position="250"/>
    </location>
</feature>
<organism evidence="4">
    <name type="scientific">Vannella robusta</name>
    <dbReference type="NCBI Taxonomy" id="1487602"/>
    <lineage>
        <taxon>Eukaryota</taxon>
        <taxon>Amoebozoa</taxon>
        <taxon>Discosea</taxon>
        <taxon>Flabellinia</taxon>
        <taxon>Vannellidae</taxon>
        <taxon>Vannella</taxon>
    </lineage>
</organism>
<evidence type="ECO:0000256" key="1">
    <source>
        <dbReference type="ARBA" id="ARBA00022468"/>
    </source>
</evidence>
<dbReference type="AlphaFoldDB" id="A0A7S4HIN0"/>
<dbReference type="Pfam" id="PF00616">
    <property type="entry name" value="RasGAP"/>
    <property type="match status" value="1"/>
</dbReference>
<dbReference type="GO" id="GO:0005096">
    <property type="term" value="F:GTPase activator activity"/>
    <property type="evidence" value="ECO:0007669"/>
    <property type="project" value="UniProtKB-KW"/>
</dbReference>
<dbReference type="SMART" id="SM00323">
    <property type="entry name" value="RasGAP"/>
    <property type="match status" value="1"/>
</dbReference>
<dbReference type="InterPro" id="IPR039360">
    <property type="entry name" value="Ras_GTPase"/>
</dbReference>
<evidence type="ECO:0000259" key="3">
    <source>
        <dbReference type="PROSITE" id="PS50018"/>
    </source>
</evidence>
<dbReference type="InterPro" id="IPR008936">
    <property type="entry name" value="Rho_GTPase_activation_prot"/>
</dbReference>
<dbReference type="EMBL" id="HBKP01001221">
    <property type="protein sequence ID" value="CAE2200241.1"/>
    <property type="molecule type" value="Transcribed_RNA"/>
</dbReference>
<accession>A0A7S4HIN0</accession>
<proteinExistence type="predicted"/>
<gene>
    <name evidence="4" type="ORF">VSP0166_LOCUS875</name>
</gene>
<dbReference type="PROSITE" id="PS50018">
    <property type="entry name" value="RAS_GTPASE_ACTIV_2"/>
    <property type="match status" value="1"/>
</dbReference>
<feature type="region of interest" description="Disordered" evidence="2">
    <location>
        <begin position="364"/>
        <end position="399"/>
    </location>
</feature>
<dbReference type="PANTHER" id="PTHR10194">
    <property type="entry name" value="RAS GTPASE-ACTIVATING PROTEINS"/>
    <property type="match status" value="1"/>
</dbReference>
<evidence type="ECO:0000256" key="2">
    <source>
        <dbReference type="SAM" id="MobiDB-lite"/>
    </source>
</evidence>
<name>A0A7S4HIN0_9EUKA</name>
<protein>
    <recommendedName>
        <fullName evidence="3">Ras-GAP domain-containing protein</fullName>
    </recommendedName>
</protein>
<reference evidence="4" key="1">
    <citation type="submission" date="2021-01" db="EMBL/GenBank/DDBJ databases">
        <authorList>
            <person name="Corre E."/>
            <person name="Pelletier E."/>
            <person name="Niang G."/>
            <person name="Scheremetjew M."/>
            <person name="Finn R."/>
            <person name="Kale V."/>
            <person name="Holt S."/>
            <person name="Cochrane G."/>
            <person name="Meng A."/>
            <person name="Brown T."/>
            <person name="Cohen L."/>
        </authorList>
    </citation>
    <scope>NUCLEOTIDE SEQUENCE</scope>
    <source>
        <strain evidence="4">DIVA3 518/3/11/1/6</strain>
    </source>
</reference>
<dbReference type="SUPFAM" id="SSF48350">
    <property type="entry name" value="GTPase activation domain, GAP"/>
    <property type="match status" value="1"/>
</dbReference>
<keyword evidence="1" id="KW-0343">GTPase activation</keyword>
<dbReference type="Gene3D" id="1.10.506.10">
    <property type="entry name" value="GTPase Activation - p120gap, domain 1"/>
    <property type="match status" value="2"/>
</dbReference>
<sequence length="399" mass="46463">MDLRESYQKRKYLFLVPHTMQQQPKFPVFSKLLMQDKYKFITHFLKLFDTTEDKDKRALQGIVAILTYEEKFDPCFSYLLQNEVNTRDLNTGILRGSTPCTRLITEYLRMHQSFLNSFFSKILLKVLKRDNCSEINPHLTDDPTCVKKRTKKLLMSAEKVFKGLMKSPIPSSISNLCIVLARTLQETGVELPETQIPTGDDKYAYFAVSNTIFLHFICPFLANPPEELLAHKNARRTLVMFAKLFQALANACTFDVDWMAGCNNFLIQMRPQYEKFCDVILNPKVECDLFSLPNRISSGSSVNLMNRWKAIYRWIKSNQERILEEIDEEDRAEYEKQLNSTYLEVAGKRRESFSCTARKISEPQLRSQVSPQVRQRRSCRHQSSELATRKGSRNGLYHV</sequence>
<dbReference type="InterPro" id="IPR001936">
    <property type="entry name" value="RasGAP_dom"/>
</dbReference>
<evidence type="ECO:0000313" key="4">
    <source>
        <dbReference type="EMBL" id="CAE2200241.1"/>
    </source>
</evidence>